<dbReference type="EMBL" id="JANPWB010000013">
    <property type="protein sequence ID" value="KAJ1106214.1"/>
    <property type="molecule type" value="Genomic_DNA"/>
</dbReference>
<dbReference type="SUPFAM" id="SSF57997">
    <property type="entry name" value="Tropomyosin"/>
    <property type="match status" value="1"/>
</dbReference>
<keyword evidence="2" id="KW-0472">Membrane</keyword>
<evidence type="ECO:0000256" key="2">
    <source>
        <dbReference type="SAM" id="Phobius"/>
    </source>
</evidence>
<dbReference type="Proteomes" id="UP001066276">
    <property type="component" value="Chromosome 9"/>
</dbReference>
<evidence type="ECO:0000313" key="4">
    <source>
        <dbReference type="Proteomes" id="UP001066276"/>
    </source>
</evidence>
<keyword evidence="2" id="KW-1133">Transmembrane helix</keyword>
<feature type="compositionally biased region" description="Basic and acidic residues" evidence="1">
    <location>
        <begin position="104"/>
        <end position="120"/>
    </location>
</feature>
<reference evidence="3" key="1">
    <citation type="journal article" date="2022" name="bioRxiv">
        <title>Sequencing and chromosome-scale assembly of the giantPleurodeles waltlgenome.</title>
        <authorList>
            <person name="Brown T."/>
            <person name="Elewa A."/>
            <person name="Iarovenko S."/>
            <person name="Subramanian E."/>
            <person name="Araus A.J."/>
            <person name="Petzold A."/>
            <person name="Susuki M."/>
            <person name="Suzuki K.-i.T."/>
            <person name="Hayashi T."/>
            <person name="Toyoda A."/>
            <person name="Oliveira C."/>
            <person name="Osipova E."/>
            <person name="Leigh N.D."/>
            <person name="Simon A."/>
            <person name="Yun M.H."/>
        </authorList>
    </citation>
    <scope>NUCLEOTIDE SEQUENCE</scope>
    <source>
        <strain evidence="3">20211129_DDA</strain>
        <tissue evidence="3">Liver</tissue>
    </source>
</reference>
<feature type="region of interest" description="Disordered" evidence="1">
    <location>
        <begin position="104"/>
        <end position="123"/>
    </location>
</feature>
<comment type="caution">
    <text evidence="3">The sequence shown here is derived from an EMBL/GenBank/DDBJ whole genome shotgun (WGS) entry which is preliminary data.</text>
</comment>
<accession>A0AAV7MSQ9</accession>
<evidence type="ECO:0000313" key="3">
    <source>
        <dbReference type="EMBL" id="KAJ1106214.1"/>
    </source>
</evidence>
<organism evidence="3 4">
    <name type="scientific">Pleurodeles waltl</name>
    <name type="common">Iberian ribbed newt</name>
    <dbReference type="NCBI Taxonomy" id="8319"/>
    <lineage>
        <taxon>Eukaryota</taxon>
        <taxon>Metazoa</taxon>
        <taxon>Chordata</taxon>
        <taxon>Craniata</taxon>
        <taxon>Vertebrata</taxon>
        <taxon>Euteleostomi</taxon>
        <taxon>Amphibia</taxon>
        <taxon>Batrachia</taxon>
        <taxon>Caudata</taxon>
        <taxon>Salamandroidea</taxon>
        <taxon>Salamandridae</taxon>
        <taxon>Pleurodelinae</taxon>
        <taxon>Pleurodeles</taxon>
    </lineage>
</organism>
<gene>
    <name evidence="3" type="ORF">NDU88_003617</name>
</gene>
<evidence type="ECO:0000256" key="1">
    <source>
        <dbReference type="SAM" id="MobiDB-lite"/>
    </source>
</evidence>
<proteinExistence type="predicted"/>
<feature type="transmembrane region" description="Helical" evidence="2">
    <location>
        <begin position="153"/>
        <end position="172"/>
    </location>
</feature>
<protein>
    <submittedName>
        <fullName evidence="3">Uncharacterized protein</fullName>
    </submittedName>
</protein>
<dbReference type="AlphaFoldDB" id="A0AAV7MSQ9"/>
<name>A0AAV7MSQ9_PLEWA</name>
<keyword evidence="4" id="KW-1185">Reference proteome</keyword>
<keyword evidence="2" id="KW-0812">Transmembrane</keyword>
<sequence length="173" mass="19987">MQPLLVRFFGGESTCTKALSELRKALGAQEDASQKSHGSIYFLENVTKDPNTSRLENHTFVAAYSIGDDEYECPRSEHNNLELEMLEKRLESLRESITDLKARIKDAQDPNESSERRENELTPGIQRLQEQLDSLRNEYRKVKNAKHGVRRKIKGKSLFYIIFLVLLMLLFVI</sequence>